<name>A0A2M7G8Q8_9BACT</name>
<gene>
    <name evidence="1" type="ORF">COW36_04145</name>
</gene>
<accession>A0A2M7G8Q8</accession>
<dbReference type="Proteomes" id="UP000231019">
    <property type="component" value="Unassembled WGS sequence"/>
</dbReference>
<dbReference type="SUPFAM" id="SSF53474">
    <property type="entry name" value="alpha/beta-Hydrolases"/>
    <property type="match status" value="1"/>
</dbReference>
<dbReference type="EMBL" id="PFFQ01000012">
    <property type="protein sequence ID" value="PIW18489.1"/>
    <property type="molecule type" value="Genomic_DNA"/>
</dbReference>
<protein>
    <submittedName>
        <fullName evidence="1">Uncharacterized protein</fullName>
    </submittedName>
</protein>
<proteinExistence type="predicted"/>
<evidence type="ECO:0000313" key="1">
    <source>
        <dbReference type="EMBL" id="PIW18489.1"/>
    </source>
</evidence>
<dbReference type="Gene3D" id="3.40.50.1820">
    <property type="entry name" value="alpha/beta hydrolase"/>
    <property type="match status" value="1"/>
</dbReference>
<dbReference type="InterPro" id="IPR002918">
    <property type="entry name" value="Lipase_EstA/Esterase_EstB"/>
</dbReference>
<sequence length="445" mass="48721">MFGINRDFSGSLPKMHLLTSVRRLTGIAVLLSVFTACQGNTLSPTTTGAPARFSAQSTTVPNLQPAQTGFEKFQVVKETKGQIWANMELLRTPGLPQEPMQDRGRQRDPEVVSCFGTELPPSTDVCLHDAGAPARLSSQIPVLLIHGANVNATSNWALPPYTSRKSGLMQHLKSQGFRVFAVTFANKHGDNFVWVNHIHNAINRIRQVTGAPQVDAVAHSKGGFSLRMYTSDILAPGMKPYHKSIRKALFIGSPHRGLDYTFRHSVVHWALIPEDDDPVKYAPVAWTKALIYGSWRDSSRSSFASPYFRGQAQMLARWDKTYPLMPTNPDWYTTYNGGKGFVSESPGIDAVINASGNIVEKMKHSPVRPEIQVGLLAGNSPSIPGILNETDGPSDGLALVKSTAAAEDLTAAGAKLLDQTIMPYHHIALVFEPKAMDWVVTQLKK</sequence>
<dbReference type="GO" id="GO:0016787">
    <property type="term" value="F:hydrolase activity"/>
    <property type="evidence" value="ECO:0007669"/>
    <property type="project" value="InterPro"/>
</dbReference>
<comment type="caution">
    <text evidence="1">The sequence shown here is derived from an EMBL/GenBank/DDBJ whole genome shotgun (WGS) entry which is preliminary data.</text>
</comment>
<dbReference type="AlphaFoldDB" id="A0A2M7G8Q8"/>
<evidence type="ECO:0000313" key="2">
    <source>
        <dbReference type="Proteomes" id="UP000231019"/>
    </source>
</evidence>
<dbReference type="Pfam" id="PF01674">
    <property type="entry name" value="Lipase_2"/>
    <property type="match status" value="1"/>
</dbReference>
<reference evidence="1 2" key="1">
    <citation type="submission" date="2017-09" db="EMBL/GenBank/DDBJ databases">
        <title>Depth-based differentiation of microbial function through sediment-hosted aquifers and enrichment of novel symbionts in the deep terrestrial subsurface.</title>
        <authorList>
            <person name="Probst A.J."/>
            <person name="Ladd B."/>
            <person name="Jarett J.K."/>
            <person name="Geller-Mcgrath D.E."/>
            <person name="Sieber C.M."/>
            <person name="Emerson J.B."/>
            <person name="Anantharaman K."/>
            <person name="Thomas B.C."/>
            <person name="Malmstrom R."/>
            <person name="Stieglmeier M."/>
            <person name="Klingl A."/>
            <person name="Woyke T."/>
            <person name="Ryan C.M."/>
            <person name="Banfield J.F."/>
        </authorList>
    </citation>
    <scope>NUCLEOTIDE SEQUENCE [LARGE SCALE GENOMIC DNA]</scope>
    <source>
        <strain evidence="1">CG17_big_fil_post_rev_8_21_14_2_50_48_46</strain>
    </source>
</reference>
<organism evidence="1 2">
    <name type="scientific">bacterium (Candidatus Blackallbacteria) CG17_big_fil_post_rev_8_21_14_2_50_48_46</name>
    <dbReference type="NCBI Taxonomy" id="2014261"/>
    <lineage>
        <taxon>Bacteria</taxon>
        <taxon>Candidatus Blackallbacteria</taxon>
    </lineage>
</organism>
<dbReference type="InterPro" id="IPR029058">
    <property type="entry name" value="AB_hydrolase_fold"/>
</dbReference>
<dbReference type="GO" id="GO:0016042">
    <property type="term" value="P:lipid catabolic process"/>
    <property type="evidence" value="ECO:0007669"/>
    <property type="project" value="InterPro"/>
</dbReference>